<dbReference type="GO" id="GO:0006974">
    <property type="term" value="P:DNA damage response"/>
    <property type="evidence" value="ECO:0007669"/>
    <property type="project" value="TreeGrafter"/>
</dbReference>
<dbReference type="Proteomes" id="UP000199417">
    <property type="component" value="Unassembled WGS sequence"/>
</dbReference>
<dbReference type="Gene3D" id="3.30.110.170">
    <property type="entry name" value="Protein of unknown function (DUF541), domain 1"/>
    <property type="match status" value="1"/>
</dbReference>
<protein>
    <recommendedName>
        <fullName evidence="4">SIMPL domain-containing protein</fullName>
    </recommendedName>
</protein>
<dbReference type="PANTHER" id="PTHR34387">
    <property type="entry name" value="SLR1258 PROTEIN"/>
    <property type="match status" value="1"/>
</dbReference>
<feature type="region of interest" description="Disordered" evidence="1">
    <location>
        <begin position="180"/>
        <end position="213"/>
    </location>
</feature>
<name>A0A1G7B9Y8_9NOCA</name>
<evidence type="ECO:0000313" key="2">
    <source>
        <dbReference type="EMBL" id="SDE23156.1"/>
    </source>
</evidence>
<organism evidence="2 3">
    <name type="scientific">Rhodococcus tukisamuensis</name>
    <dbReference type="NCBI Taxonomy" id="168276"/>
    <lineage>
        <taxon>Bacteria</taxon>
        <taxon>Bacillati</taxon>
        <taxon>Actinomycetota</taxon>
        <taxon>Actinomycetes</taxon>
        <taxon>Mycobacteriales</taxon>
        <taxon>Nocardiaceae</taxon>
        <taxon>Rhodococcus</taxon>
    </lineage>
</organism>
<dbReference type="RefSeq" id="WP_072847341.1">
    <property type="nucleotide sequence ID" value="NZ_FNAB01000012.1"/>
</dbReference>
<dbReference type="AlphaFoldDB" id="A0A1G7B9Y8"/>
<dbReference type="InterPro" id="IPR052022">
    <property type="entry name" value="26kDa_periplasmic_antigen"/>
</dbReference>
<proteinExistence type="predicted"/>
<sequence>MTATPVAITVTGHAERAFKPNRCTVMLRVAFDGATHEEAADPAAETVAGLTKMITALHEDKAGPVVRWTMDQVHHSRRRPYHRDGKKRPWNYQSTATLTATFRDHQAVAVFVDDAADLEGVDVGRLRWTMTKKARAKRLAQVRDLAVQDALAKARGYTMSLGCTTIHVVALADPGMLGIRNQPDRGRPPARHYATDMVGDAPESLDSADERPVTALEPERLVIRADVEARFEAS</sequence>
<evidence type="ECO:0008006" key="4">
    <source>
        <dbReference type="Google" id="ProtNLM"/>
    </source>
</evidence>
<keyword evidence="3" id="KW-1185">Reference proteome</keyword>
<dbReference type="PANTHER" id="PTHR34387:SF2">
    <property type="entry name" value="SLR1258 PROTEIN"/>
    <property type="match status" value="1"/>
</dbReference>
<dbReference type="Gene3D" id="3.30.70.2970">
    <property type="entry name" value="Protein of unknown function (DUF541), domain 2"/>
    <property type="match status" value="1"/>
</dbReference>
<dbReference type="Pfam" id="PF04402">
    <property type="entry name" value="SIMPL"/>
    <property type="match status" value="1"/>
</dbReference>
<evidence type="ECO:0000313" key="3">
    <source>
        <dbReference type="Proteomes" id="UP000199417"/>
    </source>
</evidence>
<dbReference type="InterPro" id="IPR007497">
    <property type="entry name" value="SIMPL/DUF541"/>
</dbReference>
<gene>
    <name evidence="2" type="ORF">SAMN05444580_112117</name>
</gene>
<dbReference type="EMBL" id="FNAB01000012">
    <property type="protein sequence ID" value="SDE23156.1"/>
    <property type="molecule type" value="Genomic_DNA"/>
</dbReference>
<dbReference type="STRING" id="168276.SAMN05444580_112117"/>
<accession>A0A1G7B9Y8</accession>
<evidence type="ECO:0000256" key="1">
    <source>
        <dbReference type="SAM" id="MobiDB-lite"/>
    </source>
</evidence>
<reference evidence="2 3" key="1">
    <citation type="submission" date="2016-10" db="EMBL/GenBank/DDBJ databases">
        <authorList>
            <person name="de Groot N.N."/>
        </authorList>
    </citation>
    <scope>NUCLEOTIDE SEQUENCE [LARGE SCALE GENOMIC DNA]</scope>
    <source>
        <strain evidence="2 3">JCM 11308</strain>
    </source>
</reference>